<accession>I0KF75</accession>
<dbReference type="Gene3D" id="3.30.300.250">
    <property type="match status" value="1"/>
</dbReference>
<dbReference type="AlphaFoldDB" id="I0KF75"/>
<evidence type="ECO:0000313" key="2">
    <source>
        <dbReference type="EMBL" id="CCH02778.1"/>
    </source>
</evidence>
<protein>
    <recommendedName>
        <fullName evidence="4">Lipoprotein</fullName>
    </recommendedName>
</protein>
<dbReference type="KEGG" id="fae:FAES_4779"/>
<organism evidence="2 3">
    <name type="scientific">Fibrella aestuarina BUZ 2</name>
    <dbReference type="NCBI Taxonomy" id="1166018"/>
    <lineage>
        <taxon>Bacteria</taxon>
        <taxon>Pseudomonadati</taxon>
        <taxon>Bacteroidota</taxon>
        <taxon>Cytophagia</taxon>
        <taxon>Cytophagales</taxon>
        <taxon>Spirosomataceae</taxon>
        <taxon>Fibrella</taxon>
    </lineage>
</organism>
<evidence type="ECO:0008006" key="4">
    <source>
        <dbReference type="Google" id="ProtNLM"/>
    </source>
</evidence>
<name>I0KF75_9BACT</name>
<evidence type="ECO:0000256" key="1">
    <source>
        <dbReference type="SAM" id="SignalP"/>
    </source>
</evidence>
<gene>
    <name evidence="2" type="ORF">FAES_4779</name>
</gene>
<reference evidence="2 3" key="1">
    <citation type="journal article" date="2012" name="J. Bacteriol.">
        <title>Genome Sequence of Fibrella aestuarina BUZ 2T, a Filamentous Marine Bacterium.</title>
        <authorList>
            <person name="Filippini M."/>
            <person name="Qi W."/>
            <person name="Blom J."/>
            <person name="Goesmann A."/>
            <person name="Smits T.H."/>
            <person name="Bagheri H.C."/>
        </authorList>
    </citation>
    <scope>NUCLEOTIDE SEQUENCE [LARGE SCALE GENOMIC DNA]</scope>
    <source>
        <strain evidence="3">BUZ 2T</strain>
    </source>
</reference>
<dbReference type="PROSITE" id="PS51257">
    <property type="entry name" value="PROKAR_LIPOPROTEIN"/>
    <property type="match status" value="1"/>
</dbReference>
<dbReference type="HOGENOM" id="CLU_126479_1_0_10"/>
<keyword evidence="1" id="KW-0732">Signal</keyword>
<dbReference type="RefSeq" id="WP_015333877.1">
    <property type="nucleotide sequence ID" value="NC_020054.1"/>
</dbReference>
<dbReference type="OrthoDB" id="965642at2"/>
<feature type="signal peptide" evidence="1">
    <location>
        <begin position="1"/>
        <end position="24"/>
    </location>
</feature>
<dbReference type="EMBL" id="HE796683">
    <property type="protein sequence ID" value="CCH02778.1"/>
    <property type="molecule type" value="Genomic_DNA"/>
</dbReference>
<dbReference type="STRING" id="1166018.FAES_4779"/>
<sequence length="159" mass="17328">MRSFLLVVAPLLLLIVACSEGKKAESTAQPPTDSTSTAIYDQVAAESSAIADQLKNAAAEINRQCPIQVDAGTRLDSAHAVSTTELQYFYTLTAVVRADMPMDVAQLEAQTKPMLIESVKTNPAMAELRDHSVTMTYLYRDRTGEFVMRIPVGPTEYGN</sequence>
<proteinExistence type="predicted"/>
<dbReference type="eggNOG" id="ENOG5032PAZ">
    <property type="taxonomic scope" value="Bacteria"/>
</dbReference>
<evidence type="ECO:0000313" key="3">
    <source>
        <dbReference type="Proteomes" id="UP000011058"/>
    </source>
</evidence>
<dbReference type="Proteomes" id="UP000011058">
    <property type="component" value="Chromosome"/>
</dbReference>
<feature type="chain" id="PRO_5003631409" description="Lipoprotein" evidence="1">
    <location>
        <begin position="25"/>
        <end position="159"/>
    </location>
</feature>
<keyword evidence="3" id="KW-1185">Reference proteome</keyword>